<feature type="compositionally biased region" description="Polar residues" evidence="1">
    <location>
        <begin position="1"/>
        <end position="11"/>
    </location>
</feature>
<feature type="region of interest" description="Disordered" evidence="1">
    <location>
        <begin position="1"/>
        <end position="44"/>
    </location>
</feature>
<evidence type="ECO:0000256" key="1">
    <source>
        <dbReference type="SAM" id="MobiDB-lite"/>
    </source>
</evidence>
<organism evidence="3 4">
    <name type="scientific">Dendrobium thyrsiflorum</name>
    <name type="common">Pinecone-like raceme dendrobium</name>
    <name type="synonym">Orchid</name>
    <dbReference type="NCBI Taxonomy" id="117978"/>
    <lineage>
        <taxon>Eukaryota</taxon>
        <taxon>Viridiplantae</taxon>
        <taxon>Streptophyta</taxon>
        <taxon>Embryophyta</taxon>
        <taxon>Tracheophyta</taxon>
        <taxon>Spermatophyta</taxon>
        <taxon>Magnoliopsida</taxon>
        <taxon>Liliopsida</taxon>
        <taxon>Asparagales</taxon>
        <taxon>Orchidaceae</taxon>
        <taxon>Epidendroideae</taxon>
        <taxon>Malaxideae</taxon>
        <taxon>Dendrobiinae</taxon>
        <taxon>Dendrobium</taxon>
    </lineage>
</organism>
<dbReference type="PANTHER" id="PTHR35297">
    <property type="entry name" value="PROTEIN, PUTATIVE-RELATED"/>
    <property type="match status" value="1"/>
</dbReference>
<gene>
    <name evidence="3" type="ORF">M5K25_017260</name>
</gene>
<dbReference type="PANTHER" id="PTHR35297:SF2">
    <property type="entry name" value="PROTEIN, PUTATIVE-RELATED"/>
    <property type="match status" value="1"/>
</dbReference>
<dbReference type="Proteomes" id="UP001552299">
    <property type="component" value="Unassembled WGS sequence"/>
</dbReference>
<reference evidence="3 4" key="1">
    <citation type="journal article" date="2024" name="Plant Biotechnol. J.">
        <title>Dendrobium thyrsiflorum genome and its molecular insights into genes involved in important horticultural traits.</title>
        <authorList>
            <person name="Chen B."/>
            <person name="Wang J.Y."/>
            <person name="Zheng P.J."/>
            <person name="Li K.L."/>
            <person name="Liang Y.M."/>
            <person name="Chen X.F."/>
            <person name="Zhang C."/>
            <person name="Zhao X."/>
            <person name="He X."/>
            <person name="Zhang G.Q."/>
            <person name="Liu Z.J."/>
            <person name="Xu Q."/>
        </authorList>
    </citation>
    <scope>NUCLEOTIDE SEQUENCE [LARGE SCALE GENOMIC DNA]</scope>
    <source>
        <strain evidence="3">GZMU011</strain>
    </source>
</reference>
<keyword evidence="2" id="KW-0812">Transmembrane</keyword>
<name>A0ABD0UMK5_DENTH</name>
<keyword evidence="2" id="KW-1133">Transmembrane helix</keyword>
<feature type="transmembrane region" description="Helical" evidence="2">
    <location>
        <begin position="63"/>
        <end position="82"/>
    </location>
</feature>
<proteinExistence type="predicted"/>
<sequence>MQRQSLGSPSSKLEIHGGSRVVNKEEKRKSGFSPAADSTVCTSAEDIKTEKPIRPYMKSERSIHLVPILILLCFTILYLFSYEPSNEDLSSFGVFSGLVNHRDSNAGVWSHRALKEDGRIRHRRMGPP</sequence>
<accession>A0ABD0UMK5</accession>
<evidence type="ECO:0000313" key="4">
    <source>
        <dbReference type="Proteomes" id="UP001552299"/>
    </source>
</evidence>
<comment type="caution">
    <text evidence="3">The sequence shown here is derived from an EMBL/GenBank/DDBJ whole genome shotgun (WGS) entry which is preliminary data.</text>
</comment>
<evidence type="ECO:0000313" key="3">
    <source>
        <dbReference type="EMBL" id="KAL0913775.1"/>
    </source>
</evidence>
<keyword evidence="2" id="KW-0472">Membrane</keyword>
<keyword evidence="4" id="KW-1185">Reference proteome</keyword>
<dbReference type="AlphaFoldDB" id="A0ABD0UMK5"/>
<dbReference type="EMBL" id="JANQDX010000013">
    <property type="protein sequence ID" value="KAL0913775.1"/>
    <property type="molecule type" value="Genomic_DNA"/>
</dbReference>
<feature type="compositionally biased region" description="Basic and acidic residues" evidence="1">
    <location>
        <begin position="13"/>
        <end position="29"/>
    </location>
</feature>
<evidence type="ECO:0000256" key="2">
    <source>
        <dbReference type="SAM" id="Phobius"/>
    </source>
</evidence>
<protein>
    <submittedName>
        <fullName evidence="3">Uncharacterized protein</fullName>
    </submittedName>
</protein>